<proteinExistence type="predicted"/>
<keyword evidence="3" id="KW-1185">Reference proteome</keyword>
<organism evidence="2 3">
    <name type="scientific">Dinoroseobacter phage DS-1410Ws-06</name>
    <dbReference type="NCBI Taxonomy" id="1815983"/>
    <lineage>
        <taxon>Viruses</taxon>
        <taxon>Duplodnaviria</taxon>
        <taxon>Heunggongvirae</taxon>
        <taxon>Uroviricota</taxon>
        <taxon>Caudoviricetes</taxon>
        <taxon>Schitoviridae</taxon>
        <taxon>Rhodovirinae</taxon>
        <taxon>Sanyabayvirus</taxon>
        <taxon>Sanyabayvirus DS1410Ws06</taxon>
    </lineage>
</organism>
<feature type="transmembrane region" description="Helical" evidence="1">
    <location>
        <begin position="6"/>
        <end position="24"/>
    </location>
</feature>
<keyword evidence="1" id="KW-1133">Transmembrane helix</keyword>
<name>A0A191VY79_9CAUD</name>
<evidence type="ECO:0000313" key="3">
    <source>
        <dbReference type="Proteomes" id="UP000259721"/>
    </source>
</evidence>
<evidence type="ECO:0000256" key="1">
    <source>
        <dbReference type="SAM" id="Phobius"/>
    </source>
</evidence>
<accession>A0A191VY79</accession>
<dbReference type="Proteomes" id="UP000259721">
    <property type="component" value="Segment"/>
</dbReference>
<evidence type="ECO:0000313" key="2">
    <source>
        <dbReference type="EMBL" id="ANJ20669.1"/>
    </source>
</evidence>
<keyword evidence="1" id="KW-0812">Transmembrane</keyword>
<gene>
    <name evidence="2" type="ORF">DSp06_gp12</name>
</gene>
<reference evidence="2 3" key="1">
    <citation type="journal article" date="2016" name="Curr. Microbiol.">
        <title>Characterization and Complete Genome Sequences of Three N4-Like Roseobacter Phages Isolated from the South China Sea.</title>
        <authorList>
            <person name="Li B."/>
            <person name="Zhang S."/>
            <person name="Long L."/>
            <person name="Huang S."/>
        </authorList>
    </citation>
    <scope>NUCLEOTIDE SEQUENCE [LARGE SCALE GENOMIC DNA]</scope>
</reference>
<protein>
    <submittedName>
        <fullName evidence="2">Uncharacterized protein</fullName>
    </submittedName>
</protein>
<sequence>MLDLIGTMIGWGSVAVIVLMFRYAHHFENGNIERYDDDKDRTRREAILSQEPKNVGDSLRTELRILADFRNNHG</sequence>
<dbReference type="EMBL" id="KU885988">
    <property type="protein sequence ID" value="ANJ20669.1"/>
    <property type="molecule type" value="Genomic_DNA"/>
</dbReference>
<keyword evidence="1" id="KW-0472">Membrane</keyword>